<sequence length="51" mass="5940">MYHLKVVSLKVPGRSLHFKCSSTPMIEEALEYPTELEPMVARLLVRRLLTR</sequence>
<keyword evidence="2" id="KW-1185">Reference proteome</keyword>
<protein>
    <submittedName>
        <fullName evidence="1">Uncharacterized protein</fullName>
    </submittedName>
</protein>
<comment type="caution">
    <text evidence="1">The sequence shown here is derived from an EMBL/GenBank/DDBJ whole genome shotgun (WGS) entry which is preliminary data.</text>
</comment>
<dbReference type="EMBL" id="LXQA010406250">
    <property type="protein sequence ID" value="MCI49756.1"/>
    <property type="molecule type" value="Genomic_DNA"/>
</dbReference>
<dbReference type="Proteomes" id="UP000265520">
    <property type="component" value="Unassembled WGS sequence"/>
</dbReference>
<organism evidence="1 2">
    <name type="scientific">Trifolium medium</name>
    <dbReference type="NCBI Taxonomy" id="97028"/>
    <lineage>
        <taxon>Eukaryota</taxon>
        <taxon>Viridiplantae</taxon>
        <taxon>Streptophyta</taxon>
        <taxon>Embryophyta</taxon>
        <taxon>Tracheophyta</taxon>
        <taxon>Spermatophyta</taxon>
        <taxon>Magnoliopsida</taxon>
        <taxon>eudicotyledons</taxon>
        <taxon>Gunneridae</taxon>
        <taxon>Pentapetalae</taxon>
        <taxon>rosids</taxon>
        <taxon>fabids</taxon>
        <taxon>Fabales</taxon>
        <taxon>Fabaceae</taxon>
        <taxon>Papilionoideae</taxon>
        <taxon>50 kb inversion clade</taxon>
        <taxon>NPAAA clade</taxon>
        <taxon>Hologalegina</taxon>
        <taxon>IRL clade</taxon>
        <taxon>Trifolieae</taxon>
        <taxon>Trifolium</taxon>
    </lineage>
</organism>
<dbReference type="AlphaFoldDB" id="A0A392SPG1"/>
<reference evidence="1 2" key="1">
    <citation type="journal article" date="2018" name="Front. Plant Sci.">
        <title>Red Clover (Trifolium pratense) and Zigzag Clover (T. medium) - A Picture of Genomic Similarities and Differences.</title>
        <authorList>
            <person name="Dluhosova J."/>
            <person name="Istvanek J."/>
            <person name="Nedelnik J."/>
            <person name="Repkova J."/>
        </authorList>
    </citation>
    <scope>NUCLEOTIDE SEQUENCE [LARGE SCALE GENOMIC DNA]</scope>
    <source>
        <strain evidence="2">cv. 10/8</strain>
        <tissue evidence="1">Leaf</tissue>
    </source>
</reference>
<feature type="non-terminal residue" evidence="1">
    <location>
        <position position="51"/>
    </location>
</feature>
<evidence type="ECO:0000313" key="1">
    <source>
        <dbReference type="EMBL" id="MCI49756.1"/>
    </source>
</evidence>
<accession>A0A392SPG1</accession>
<proteinExistence type="predicted"/>
<evidence type="ECO:0000313" key="2">
    <source>
        <dbReference type="Proteomes" id="UP000265520"/>
    </source>
</evidence>
<name>A0A392SPG1_9FABA</name>